<evidence type="ECO:0000313" key="4">
    <source>
        <dbReference type="EMBL" id="EEV19701.1"/>
    </source>
</evidence>
<dbReference type="CDD" id="cd04301">
    <property type="entry name" value="NAT_SF"/>
    <property type="match status" value="1"/>
</dbReference>
<organism evidence="4 5">
    <name type="scientific">Treponema vincentii ATCC 35580</name>
    <dbReference type="NCBI Taxonomy" id="596324"/>
    <lineage>
        <taxon>Bacteria</taxon>
        <taxon>Pseudomonadati</taxon>
        <taxon>Spirochaetota</taxon>
        <taxon>Spirochaetia</taxon>
        <taxon>Spirochaetales</taxon>
        <taxon>Treponemataceae</taxon>
        <taxon>Treponema</taxon>
    </lineage>
</organism>
<comment type="caution">
    <text evidence="4">The sequence shown here is derived from an EMBL/GenBank/DDBJ whole genome shotgun (WGS) entry which is preliminary data.</text>
</comment>
<evidence type="ECO:0000256" key="2">
    <source>
        <dbReference type="ARBA" id="ARBA00023315"/>
    </source>
</evidence>
<evidence type="ECO:0000313" key="5">
    <source>
        <dbReference type="Proteomes" id="UP000004509"/>
    </source>
</evidence>
<gene>
    <name evidence="4" type="ORF">TREVI0001_1195</name>
</gene>
<keyword evidence="2" id="KW-0012">Acyltransferase</keyword>
<dbReference type="GO" id="GO:0016747">
    <property type="term" value="F:acyltransferase activity, transferring groups other than amino-acyl groups"/>
    <property type="evidence" value="ECO:0007669"/>
    <property type="project" value="InterPro"/>
</dbReference>
<dbReference type="Proteomes" id="UP000004509">
    <property type="component" value="Unassembled WGS sequence"/>
</dbReference>
<evidence type="ECO:0000259" key="3">
    <source>
        <dbReference type="PROSITE" id="PS51186"/>
    </source>
</evidence>
<keyword evidence="1 4" id="KW-0808">Transferase</keyword>
<dbReference type="Gene3D" id="3.40.630.30">
    <property type="match status" value="1"/>
</dbReference>
<dbReference type="RefSeq" id="WP_006189398.1">
    <property type="nucleotide sequence ID" value="NZ_ACYH01000049.1"/>
</dbReference>
<name>C8PS31_9SPIR</name>
<dbReference type="PANTHER" id="PTHR43420">
    <property type="entry name" value="ACETYLTRANSFERASE"/>
    <property type="match status" value="1"/>
</dbReference>
<feature type="domain" description="N-acetyltransferase" evidence="3">
    <location>
        <begin position="171"/>
        <end position="316"/>
    </location>
</feature>
<evidence type="ECO:0000256" key="1">
    <source>
        <dbReference type="ARBA" id="ARBA00022679"/>
    </source>
</evidence>
<dbReference type="STRING" id="596324.TREVI0001_1195"/>
<proteinExistence type="predicted"/>
<dbReference type="InterPro" id="IPR016181">
    <property type="entry name" value="Acyl_CoA_acyltransferase"/>
</dbReference>
<dbReference type="PROSITE" id="PS51186">
    <property type="entry name" value="GNAT"/>
    <property type="match status" value="1"/>
</dbReference>
<dbReference type="Pfam" id="PF00583">
    <property type="entry name" value="Acetyltransf_1"/>
    <property type="match status" value="1"/>
</dbReference>
<dbReference type="EMBL" id="ACYH01000049">
    <property type="protein sequence ID" value="EEV19701.1"/>
    <property type="molecule type" value="Genomic_DNA"/>
</dbReference>
<dbReference type="OrthoDB" id="9796919at2"/>
<protein>
    <submittedName>
        <fullName evidence="4">Acetyltransferase, GNAT family</fullName>
    </submittedName>
</protein>
<dbReference type="AlphaFoldDB" id="C8PS31"/>
<dbReference type="InterPro" id="IPR050680">
    <property type="entry name" value="YpeA/RimI_acetyltransf"/>
</dbReference>
<dbReference type="InterPro" id="IPR000182">
    <property type="entry name" value="GNAT_dom"/>
</dbReference>
<dbReference type="eggNOG" id="COG3393">
    <property type="taxonomic scope" value="Bacteria"/>
</dbReference>
<sequence>MQYCFELLTPQTIYDAAAFVQKHEYRCIDLAEQLRLCLYPGYTARYKKAAAVYAYPQQHTCPQPQKICCGVLLFSTYGILFHCIGTELPEEAILAFGRFFLERNFSYTELHAVAGLREHTLLLERIIPGTASAQHTSARLDAAVDYRLMRCTKPCTDASFKAAQHNMNAALSIERAAESDLEELFPLQLDYENTEVAFEGRPINPSVCKLSLRAHLKTEYIYKVSADGQIVAKAGTNAQGFHWLQIGGVYTLPAYRNKGLAAAAVAHLIKTHSAEAHGFALFVKTANTAAGRVYEKLGFAQCGLFRMSYWRARDKEKLSSK</sequence>
<accession>C8PS31</accession>
<reference evidence="4 5" key="1">
    <citation type="submission" date="2009-07" db="EMBL/GenBank/DDBJ databases">
        <authorList>
            <person name="Madupu R."/>
            <person name="Sebastian Y."/>
            <person name="Durkin A.S."/>
            <person name="Torralba M."/>
            <person name="Methe B."/>
            <person name="Sutton G.G."/>
            <person name="Strausberg R.L."/>
            <person name="Nelson K.E."/>
        </authorList>
    </citation>
    <scope>NUCLEOTIDE SEQUENCE [LARGE SCALE GENOMIC DNA]</scope>
    <source>
        <strain evidence="4 5">ATCC 35580</strain>
    </source>
</reference>
<dbReference type="SUPFAM" id="SSF55729">
    <property type="entry name" value="Acyl-CoA N-acyltransferases (Nat)"/>
    <property type="match status" value="1"/>
</dbReference>